<dbReference type="PROSITE" id="PS50076">
    <property type="entry name" value="DNAJ_2"/>
    <property type="match status" value="1"/>
</dbReference>
<feature type="compositionally biased region" description="Low complexity" evidence="1">
    <location>
        <begin position="593"/>
        <end position="602"/>
    </location>
</feature>
<feature type="compositionally biased region" description="Acidic residues" evidence="1">
    <location>
        <begin position="399"/>
        <end position="408"/>
    </location>
</feature>
<feature type="compositionally biased region" description="Basic and acidic residues" evidence="1">
    <location>
        <begin position="521"/>
        <end position="531"/>
    </location>
</feature>
<accession>A0AAN6GCF0</accession>
<evidence type="ECO:0000313" key="4">
    <source>
        <dbReference type="Proteomes" id="UP001176521"/>
    </source>
</evidence>
<dbReference type="InterPro" id="IPR052763">
    <property type="entry name" value="DnaJ_C4"/>
</dbReference>
<dbReference type="AlphaFoldDB" id="A0AAN6GCF0"/>
<dbReference type="SMART" id="SM00271">
    <property type="entry name" value="DnaJ"/>
    <property type="match status" value="1"/>
</dbReference>
<feature type="compositionally biased region" description="Acidic residues" evidence="1">
    <location>
        <begin position="317"/>
        <end position="335"/>
    </location>
</feature>
<feature type="compositionally biased region" description="Acidic residues" evidence="1">
    <location>
        <begin position="675"/>
        <end position="684"/>
    </location>
</feature>
<protein>
    <recommendedName>
        <fullName evidence="2">J domain-containing protein</fullName>
    </recommendedName>
</protein>
<dbReference type="SUPFAM" id="SSF46565">
    <property type="entry name" value="Chaperone J-domain"/>
    <property type="match status" value="1"/>
</dbReference>
<dbReference type="PANTHER" id="PTHR44825:SF1">
    <property type="entry name" value="DNAJ HOMOLOG SUBFAMILY C MEMBER 4"/>
    <property type="match status" value="1"/>
</dbReference>
<feature type="compositionally biased region" description="Basic and acidic residues" evidence="1">
    <location>
        <begin position="739"/>
        <end position="751"/>
    </location>
</feature>
<feature type="region of interest" description="Disordered" evidence="1">
    <location>
        <begin position="13"/>
        <end position="76"/>
    </location>
</feature>
<dbReference type="Pfam" id="PF00226">
    <property type="entry name" value="DnaJ"/>
    <property type="match status" value="1"/>
</dbReference>
<evidence type="ECO:0000259" key="2">
    <source>
        <dbReference type="PROSITE" id="PS50076"/>
    </source>
</evidence>
<dbReference type="CDD" id="cd06257">
    <property type="entry name" value="DnaJ"/>
    <property type="match status" value="1"/>
</dbReference>
<feature type="compositionally biased region" description="Low complexity" evidence="1">
    <location>
        <begin position="643"/>
        <end position="664"/>
    </location>
</feature>
<feature type="compositionally biased region" description="Low complexity" evidence="1">
    <location>
        <begin position="437"/>
        <end position="455"/>
    </location>
</feature>
<feature type="compositionally biased region" description="Low complexity" evidence="1">
    <location>
        <begin position="719"/>
        <end position="738"/>
    </location>
</feature>
<dbReference type="EMBL" id="JAPDMQ010000244">
    <property type="protein sequence ID" value="KAK0529404.1"/>
    <property type="molecule type" value="Genomic_DNA"/>
</dbReference>
<feature type="compositionally biased region" description="Acidic residues" evidence="1">
    <location>
        <begin position="357"/>
        <end position="370"/>
    </location>
</feature>
<dbReference type="InterPro" id="IPR036869">
    <property type="entry name" value="J_dom_sf"/>
</dbReference>
<sequence length="789" mass="84483">MFVATSLARGAFNYARGTSSQAQSGSNEATPSNTRVKRRPKRPTQGPAPPSPSDPSASAGTSPPPSYDEVQAQQERSAAEKAKLAVIDSIIAEQDLYKVLGIKRNAKADEVRRAFLNRSRVCHPDKFPNYPASTIAFQKVSLAYETLSKPSSRRMYDVSGRTDFASALNNPSGSSAFATATGGGFYGSGGGAGAPSSDETLNSVLYSVFCEFMEGDFEMIRVLVNALNEGNPGLNLGNDAVDSLEGAFRRLRKLLLAGKKYLTIIRFELIRMYEIQHSLRQLSYFDVFGRLRLTLQLARVTLSIPMAIDQAMKEPSDDSEDDDYEGEGNEADGDDASGATDKSNSRRRKRSAGENWSESESESEESDESDNIYAARRTQSNARAGGNDFGVVPSSDPEDHLDNEEAAEAEARRIRRQARMRAKAERERRRRARRANLEAGDGSAAGAQASGQRSQRNSRVFEKDAEAVREGEQAEGKSPKLFPTSGQRTPTPSSPLMDSGGEQGSGRFATSPANANASARSKFDTSPRDGTKVSGSKSSMTYSTPLRNSFHQSPIGQSFDDLASPRDGAGSGNAGSSPAAGLRPPFTHRRSRTTSTPTGFSPAAAHSTPSPNRRATLHPDDPIRAHTYGRAHGRTMSNAVPLSSSSSASSFYSPSGSSTFSSASFRRHANFGVHDEEDEEEVMGEGEQGNGDDMRRRPNSAFRRSGSGSQSFTGSPIPSSSSSSTSSRSAANAAAAAARNREREREREKKGLLGPTAAGLLKGVVKVLETSEAWVPGAAAAAKREAEET</sequence>
<reference evidence="3" key="1">
    <citation type="journal article" date="2023" name="PhytoFront">
        <title>Draft Genome Resources of Seven Strains of Tilletia horrida, Causal Agent of Kernel Smut of Rice.</title>
        <authorList>
            <person name="Khanal S."/>
            <person name="Antony Babu S."/>
            <person name="Zhou X.G."/>
        </authorList>
    </citation>
    <scope>NUCLEOTIDE SEQUENCE</scope>
    <source>
        <strain evidence="3">TX3</strain>
    </source>
</reference>
<feature type="region of interest" description="Disordered" evidence="1">
    <location>
        <begin position="311"/>
        <end position="759"/>
    </location>
</feature>
<evidence type="ECO:0000313" key="3">
    <source>
        <dbReference type="EMBL" id="KAK0529404.1"/>
    </source>
</evidence>
<feature type="domain" description="J" evidence="2">
    <location>
        <begin position="95"/>
        <end position="160"/>
    </location>
</feature>
<evidence type="ECO:0000256" key="1">
    <source>
        <dbReference type="SAM" id="MobiDB-lite"/>
    </source>
</evidence>
<name>A0AAN6GCF0_9BASI</name>
<dbReference type="InterPro" id="IPR001623">
    <property type="entry name" value="DnaJ_domain"/>
</dbReference>
<gene>
    <name evidence="3" type="ORF">OC842_004240</name>
</gene>
<dbReference type="PRINTS" id="PR00625">
    <property type="entry name" value="JDOMAIN"/>
</dbReference>
<feature type="compositionally biased region" description="Basic and acidic residues" evidence="1">
    <location>
        <begin position="459"/>
        <end position="478"/>
    </location>
</feature>
<organism evidence="3 4">
    <name type="scientific">Tilletia horrida</name>
    <dbReference type="NCBI Taxonomy" id="155126"/>
    <lineage>
        <taxon>Eukaryota</taxon>
        <taxon>Fungi</taxon>
        <taxon>Dikarya</taxon>
        <taxon>Basidiomycota</taxon>
        <taxon>Ustilaginomycotina</taxon>
        <taxon>Exobasidiomycetes</taxon>
        <taxon>Tilletiales</taxon>
        <taxon>Tilletiaceae</taxon>
        <taxon>Tilletia</taxon>
    </lineage>
</organism>
<dbReference type="Gene3D" id="1.10.287.110">
    <property type="entry name" value="DnaJ domain"/>
    <property type="match status" value="1"/>
</dbReference>
<keyword evidence="4" id="KW-1185">Reference proteome</keyword>
<comment type="caution">
    <text evidence="3">The sequence shown here is derived from an EMBL/GenBank/DDBJ whole genome shotgun (WGS) entry which is preliminary data.</text>
</comment>
<dbReference type="Proteomes" id="UP001176521">
    <property type="component" value="Unassembled WGS sequence"/>
</dbReference>
<feature type="compositionally biased region" description="Polar residues" evidence="1">
    <location>
        <begin position="16"/>
        <end position="34"/>
    </location>
</feature>
<feature type="compositionally biased region" description="Polar residues" evidence="1">
    <location>
        <begin position="533"/>
        <end position="556"/>
    </location>
</feature>
<feature type="compositionally biased region" description="Polar residues" evidence="1">
    <location>
        <begin position="484"/>
        <end position="496"/>
    </location>
</feature>
<dbReference type="PANTHER" id="PTHR44825">
    <property type="match status" value="1"/>
</dbReference>
<feature type="compositionally biased region" description="Polar residues" evidence="1">
    <location>
        <begin position="706"/>
        <end position="718"/>
    </location>
</feature>
<feature type="compositionally biased region" description="Low complexity" evidence="1">
    <location>
        <begin position="574"/>
        <end position="585"/>
    </location>
</feature>
<proteinExistence type="predicted"/>